<evidence type="ECO:0000256" key="1">
    <source>
        <dbReference type="SAM" id="MobiDB-lite"/>
    </source>
</evidence>
<proteinExistence type="predicted"/>
<protein>
    <submittedName>
        <fullName evidence="2">DUF4193 family protein</fullName>
    </submittedName>
</protein>
<evidence type="ECO:0000313" key="2">
    <source>
        <dbReference type="EMBL" id="UWZ39670.1"/>
    </source>
</evidence>
<dbReference type="RefSeq" id="WP_260729096.1">
    <property type="nucleotide sequence ID" value="NZ_BAAABS010000012.1"/>
</dbReference>
<accession>A0ABY5ZC22</accession>
<gene>
    <name evidence="2" type="ORF">Drose_16480</name>
</gene>
<evidence type="ECO:0000313" key="3">
    <source>
        <dbReference type="Proteomes" id="UP001058271"/>
    </source>
</evidence>
<dbReference type="InterPro" id="IPR025242">
    <property type="entry name" value="DUF4193"/>
</dbReference>
<name>A0ABY5ZC22_9ACTN</name>
<dbReference type="EMBL" id="CP073721">
    <property type="protein sequence ID" value="UWZ39670.1"/>
    <property type="molecule type" value="Genomic_DNA"/>
</dbReference>
<feature type="region of interest" description="Disordered" evidence="1">
    <location>
        <begin position="1"/>
        <end position="63"/>
    </location>
</feature>
<dbReference type="Proteomes" id="UP001058271">
    <property type="component" value="Chromosome"/>
</dbReference>
<dbReference type="Pfam" id="PF13834">
    <property type="entry name" value="DUF4193"/>
    <property type="match status" value="1"/>
</dbReference>
<organism evidence="2 3">
    <name type="scientific">Dactylosporangium roseum</name>
    <dbReference type="NCBI Taxonomy" id="47989"/>
    <lineage>
        <taxon>Bacteria</taxon>
        <taxon>Bacillati</taxon>
        <taxon>Actinomycetota</taxon>
        <taxon>Actinomycetes</taxon>
        <taxon>Micromonosporales</taxon>
        <taxon>Micromonosporaceae</taxon>
        <taxon>Dactylosporangium</taxon>
    </lineage>
</organism>
<sequence length="98" mass="10582">MSVDFDAPRFAPTDDTRDGIGVLTVSRPSGHDDPDDAADPDGRAGSGRVDDPESVDEEMSVPVVPMRADEFRCGRCYLVHHRSRRAGGHDGPVCRDCA</sequence>
<reference evidence="2" key="1">
    <citation type="submission" date="2021-04" db="EMBL/GenBank/DDBJ databases">
        <title>Biosynthetic gene clusters of Dactylosporangioum roseum.</title>
        <authorList>
            <person name="Hartkoorn R.C."/>
            <person name="Beaudoing E."/>
            <person name="Hot D."/>
            <person name="Moureu S."/>
        </authorList>
    </citation>
    <scope>NUCLEOTIDE SEQUENCE</scope>
    <source>
        <strain evidence="2">NRRL B-16295</strain>
    </source>
</reference>
<keyword evidence="3" id="KW-1185">Reference proteome</keyword>